<dbReference type="InterPro" id="IPR050360">
    <property type="entry name" value="MFS_Sugar_Transporters"/>
</dbReference>
<reference evidence="7" key="2">
    <citation type="submission" date="2023-06" db="EMBL/GenBank/DDBJ databases">
        <authorList>
            <consortium name="Lawrence Berkeley National Laboratory"/>
            <person name="Haridas S."/>
            <person name="Hensen N."/>
            <person name="Bonometti L."/>
            <person name="Westerberg I."/>
            <person name="Brannstrom I.O."/>
            <person name="Guillou S."/>
            <person name="Cros-Aarteil S."/>
            <person name="Calhoun S."/>
            <person name="Kuo A."/>
            <person name="Mondo S."/>
            <person name="Pangilinan J."/>
            <person name="Riley R."/>
            <person name="Labutti K."/>
            <person name="Andreopoulos B."/>
            <person name="Lipzen A."/>
            <person name="Chen C."/>
            <person name="Yanf M."/>
            <person name="Daum C."/>
            <person name="Ng V."/>
            <person name="Clum A."/>
            <person name="Steindorff A."/>
            <person name="Ohm R."/>
            <person name="Martin F."/>
            <person name="Silar P."/>
            <person name="Natvig D."/>
            <person name="Lalanne C."/>
            <person name="Gautier V."/>
            <person name="Ament-Velasquez S.L."/>
            <person name="Kruys A."/>
            <person name="Hutchinson M.I."/>
            <person name="Powell A.J."/>
            <person name="Barry K."/>
            <person name="Miller A.N."/>
            <person name="Grigoriev I.V."/>
            <person name="Debuchy R."/>
            <person name="Gladieux P."/>
            <person name="Thoren M.H."/>
            <person name="Johannesson H."/>
        </authorList>
    </citation>
    <scope>NUCLEOTIDE SEQUENCE</scope>
    <source>
        <strain evidence="7">CBS 560.94</strain>
    </source>
</reference>
<dbReference type="AlphaFoldDB" id="A0AAE0JJ72"/>
<accession>A0AAE0JJ72</accession>
<keyword evidence="5" id="KW-0472">Membrane</keyword>
<dbReference type="SUPFAM" id="SSF103473">
    <property type="entry name" value="MFS general substrate transporter"/>
    <property type="match status" value="1"/>
</dbReference>
<evidence type="ECO:0000256" key="2">
    <source>
        <dbReference type="ARBA" id="ARBA00010992"/>
    </source>
</evidence>
<evidence type="ECO:0000256" key="4">
    <source>
        <dbReference type="ARBA" id="ARBA00022989"/>
    </source>
</evidence>
<dbReference type="RefSeq" id="XP_062683698.1">
    <property type="nucleotide sequence ID" value="XM_062823758.1"/>
</dbReference>
<comment type="similarity">
    <text evidence="2">Belongs to the major facilitator superfamily. Sugar transporter (TC 2.A.1.1) family.</text>
</comment>
<dbReference type="InterPro" id="IPR036259">
    <property type="entry name" value="MFS_trans_sf"/>
</dbReference>
<name>A0AAE0JJ72_9PEZI</name>
<dbReference type="InterPro" id="IPR005828">
    <property type="entry name" value="MFS_sugar_transport-like"/>
</dbReference>
<evidence type="ECO:0000256" key="5">
    <source>
        <dbReference type="ARBA" id="ARBA00023136"/>
    </source>
</evidence>
<comment type="caution">
    <text evidence="7">The sequence shown here is derived from an EMBL/GenBank/DDBJ whole genome shotgun (WGS) entry which is preliminary data.</text>
</comment>
<organism evidence="7 8">
    <name type="scientific">Neurospora tetraspora</name>
    <dbReference type="NCBI Taxonomy" id="94610"/>
    <lineage>
        <taxon>Eukaryota</taxon>
        <taxon>Fungi</taxon>
        <taxon>Dikarya</taxon>
        <taxon>Ascomycota</taxon>
        <taxon>Pezizomycotina</taxon>
        <taxon>Sordariomycetes</taxon>
        <taxon>Sordariomycetidae</taxon>
        <taxon>Sordariales</taxon>
        <taxon>Sordariaceae</taxon>
        <taxon>Neurospora</taxon>
    </lineage>
</organism>
<dbReference type="InterPro" id="IPR020846">
    <property type="entry name" value="MFS_dom"/>
</dbReference>
<gene>
    <name evidence="7" type="ORF">B0H65DRAFT_393300</name>
</gene>
<dbReference type="GeneID" id="87860912"/>
<dbReference type="Pfam" id="PF00083">
    <property type="entry name" value="Sugar_tr"/>
    <property type="match status" value="1"/>
</dbReference>
<dbReference type="Gene3D" id="1.20.1250.20">
    <property type="entry name" value="MFS general substrate transporter like domains"/>
    <property type="match status" value="1"/>
</dbReference>
<dbReference type="GO" id="GO:0005351">
    <property type="term" value="F:carbohydrate:proton symporter activity"/>
    <property type="evidence" value="ECO:0007669"/>
    <property type="project" value="TreeGrafter"/>
</dbReference>
<keyword evidence="3" id="KW-0812">Transmembrane</keyword>
<feature type="domain" description="Major facilitator superfamily (MFS) profile" evidence="6">
    <location>
        <begin position="1"/>
        <end position="104"/>
    </location>
</feature>
<dbReference type="GO" id="GO:0016020">
    <property type="term" value="C:membrane"/>
    <property type="evidence" value="ECO:0007669"/>
    <property type="project" value="UniProtKB-SubCell"/>
</dbReference>
<dbReference type="PANTHER" id="PTHR48022">
    <property type="entry name" value="PLASTIDIC GLUCOSE TRANSPORTER 4"/>
    <property type="match status" value="1"/>
</dbReference>
<dbReference type="Proteomes" id="UP001278500">
    <property type="component" value="Unassembled WGS sequence"/>
</dbReference>
<protein>
    <submittedName>
        <fullName evidence="7">General substrate transporter</fullName>
    </submittedName>
</protein>
<feature type="non-terminal residue" evidence="7">
    <location>
        <position position="1"/>
    </location>
</feature>
<dbReference type="PROSITE" id="PS50850">
    <property type="entry name" value="MFS"/>
    <property type="match status" value="1"/>
</dbReference>
<evidence type="ECO:0000256" key="3">
    <source>
        <dbReference type="ARBA" id="ARBA00022692"/>
    </source>
</evidence>
<evidence type="ECO:0000313" key="8">
    <source>
        <dbReference type="Proteomes" id="UP001278500"/>
    </source>
</evidence>
<dbReference type="EMBL" id="JAUEPP010000002">
    <property type="protein sequence ID" value="KAK3350403.1"/>
    <property type="molecule type" value="Genomic_DNA"/>
</dbReference>
<dbReference type="PANTHER" id="PTHR48022:SF29">
    <property type="entry name" value="SUGAR TRANSPORTER, PUTATIVE (AFU_ORTHOLOGUE AFUA_6G14500)-RELATED"/>
    <property type="match status" value="1"/>
</dbReference>
<sequence>ELAHPNDRPTITSFFNPSWYTGAILSAGAVFATSSMQSEWSWRLPSALQALPSVLQLLAIHFCPESPRWLLSKDRVGDAFGVLSEYHGEGIRGNEFARIEYAQI</sequence>
<evidence type="ECO:0000259" key="6">
    <source>
        <dbReference type="PROSITE" id="PS50850"/>
    </source>
</evidence>
<keyword evidence="8" id="KW-1185">Reference proteome</keyword>
<reference evidence="7" key="1">
    <citation type="journal article" date="2023" name="Mol. Phylogenet. Evol.">
        <title>Genome-scale phylogeny and comparative genomics of the fungal order Sordariales.</title>
        <authorList>
            <person name="Hensen N."/>
            <person name="Bonometti L."/>
            <person name="Westerberg I."/>
            <person name="Brannstrom I.O."/>
            <person name="Guillou S."/>
            <person name="Cros-Aarteil S."/>
            <person name="Calhoun S."/>
            <person name="Haridas S."/>
            <person name="Kuo A."/>
            <person name="Mondo S."/>
            <person name="Pangilinan J."/>
            <person name="Riley R."/>
            <person name="LaButti K."/>
            <person name="Andreopoulos B."/>
            <person name="Lipzen A."/>
            <person name="Chen C."/>
            <person name="Yan M."/>
            <person name="Daum C."/>
            <person name="Ng V."/>
            <person name="Clum A."/>
            <person name="Steindorff A."/>
            <person name="Ohm R.A."/>
            <person name="Martin F."/>
            <person name="Silar P."/>
            <person name="Natvig D.O."/>
            <person name="Lalanne C."/>
            <person name="Gautier V."/>
            <person name="Ament-Velasquez S.L."/>
            <person name="Kruys A."/>
            <person name="Hutchinson M.I."/>
            <person name="Powell A.J."/>
            <person name="Barry K."/>
            <person name="Miller A.N."/>
            <person name="Grigoriev I.V."/>
            <person name="Debuchy R."/>
            <person name="Gladieux P."/>
            <person name="Hiltunen Thoren M."/>
            <person name="Johannesson H."/>
        </authorList>
    </citation>
    <scope>NUCLEOTIDE SEQUENCE</scope>
    <source>
        <strain evidence="7">CBS 560.94</strain>
    </source>
</reference>
<evidence type="ECO:0000313" key="7">
    <source>
        <dbReference type="EMBL" id="KAK3350403.1"/>
    </source>
</evidence>
<proteinExistence type="inferred from homology"/>
<comment type="subcellular location">
    <subcellularLocation>
        <location evidence="1">Membrane</location>
        <topology evidence="1">Multi-pass membrane protein</topology>
    </subcellularLocation>
</comment>
<keyword evidence="4" id="KW-1133">Transmembrane helix</keyword>
<feature type="non-terminal residue" evidence="7">
    <location>
        <position position="104"/>
    </location>
</feature>
<evidence type="ECO:0000256" key="1">
    <source>
        <dbReference type="ARBA" id="ARBA00004141"/>
    </source>
</evidence>